<dbReference type="CDD" id="cd19071">
    <property type="entry name" value="AKR_AKR1-5-like"/>
    <property type="match status" value="1"/>
</dbReference>
<dbReference type="PANTHER" id="PTHR43827">
    <property type="entry name" value="2,5-DIKETO-D-GLUCONIC ACID REDUCTASE"/>
    <property type="match status" value="1"/>
</dbReference>
<keyword evidence="7" id="KW-1185">Reference proteome</keyword>
<keyword evidence="2" id="KW-0521">NADP</keyword>
<reference evidence="6 7" key="1">
    <citation type="journal article" date="2024" name="Science">
        <title>Giant polyketide synthase enzymes in the biosynthesis of giant marine polyether toxins.</title>
        <authorList>
            <person name="Fallon T.R."/>
            <person name="Shende V.V."/>
            <person name="Wierzbicki I.H."/>
            <person name="Pendleton A.L."/>
            <person name="Watervoot N.F."/>
            <person name="Auber R.P."/>
            <person name="Gonzalez D.J."/>
            <person name="Wisecaver J.H."/>
            <person name="Moore B.S."/>
        </authorList>
    </citation>
    <scope>NUCLEOTIDE SEQUENCE [LARGE SCALE GENOMIC DNA]</scope>
    <source>
        <strain evidence="6 7">12B1</strain>
    </source>
</reference>
<evidence type="ECO:0000256" key="4">
    <source>
        <dbReference type="SAM" id="MobiDB-lite"/>
    </source>
</evidence>
<gene>
    <name evidence="6" type="ORF">AB1Y20_019619</name>
</gene>
<dbReference type="GO" id="GO:0016616">
    <property type="term" value="F:oxidoreductase activity, acting on the CH-OH group of donors, NAD or NADP as acceptor"/>
    <property type="evidence" value="ECO:0007669"/>
    <property type="project" value="UniProtKB-ARBA"/>
</dbReference>
<organism evidence="6 7">
    <name type="scientific">Prymnesium parvum</name>
    <name type="common">Toxic golden alga</name>
    <dbReference type="NCBI Taxonomy" id="97485"/>
    <lineage>
        <taxon>Eukaryota</taxon>
        <taxon>Haptista</taxon>
        <taxon>Haptophyta</taxon>
        <taxon>Prymnesiophyceae</taxon>
        <taxon>Prymnesiales</taxon>
        <taxon>Prymnesiaceae</taxon>
        <taxon>Prymnesium</taxon>
    </lineage>
</organism>
<evidence type="ECO:0000256" key="3">
    <source>
        <dbReference type="ARBA" id="ARBA00023002"/>
    </source>
</evidence>
<evidence type="ECO:0000256" key="1">
    <source>
        <dbReference type="ARBA" id="ARBA00007905"/>
    </source>
</evidence>
<comment type="similarity">
    <text evidence="1">Belongs to the aldo/keto reductase family.</text>
</comment>
<dbReference type="Proteomes" id="UP001515480">
    <property type="component" value="Unassembled WGS sequence"/>
</dbReference>
<dbReference type="EMBL" id="JBGBPQ010000005">
    <property type="protein sequence ID" value="KAL1524736.1"/>
    <property type="molecule type" value="Genomic_DNA"/>
</dbReference>
<dbReference type="InterPro" id="IPR020471">
    <property type="entry name" value="AKR"/>
</dbReference>
<evidence type="ECO:0000259" key="5">
    <source>
        <dbReference type="Pfam" id="PF00248"/>
    </source>
</evidence>
<feature type="domain" description="NADP-dependent oxidoreductase" evidence="5">
    <location>
        <begin position="101"/>
        <end position="402"/>
    </location>
</feature>
<name>A0AB34JRM6_PRYPA</name>
<dbReference type="AlphaFoldDB" id="A0AB34JRM6"/>
<feature type="region of interest" description="Disordered" evidence="4">
    <location>
        <begin position="1"/>
        <end position="37"/>
    </location>
</feature>
<dbReference type="SUPFAM" id="SSF51430">
    <property type="entry name" value="NAD(P)-linked oxidoreductase"/>
    <property type="match status" value="1"/>
</dbReference>
<evidence type="ECO:0000313" key="7">
    <source>
        <dbReference type="Proteomes" id="UP001515480"/>
    </source>
</evidence>
<protein>
    <recommendedName>
        <fullName evidence="5">NADP-dependent oxidoreductase domain-containing protein</fullName>
    </recommendedName>
</protein>
<comment type="caution">
    <text evidence="6">The sequence shown here is derived from an EMBL/GenBank/DDBJ whole genome shotgun (WGS) entry which is preliminary data.</text>
</comment>
<dbReference type="InterPro" id="IPR018170">
    <property type="entry name" value="Aldo/ket_reductase_CS"/>
</dbReference>
<evidence type="ECO:0000256" key="2">
    <source>
        <dbReference type="ARBA" id="ARBA00022857"/>
    </source>
</evidence>
<dbReference type="InterPro" id="IPR023210">
    <property type="entry name" value="NADP_OxRdtase_dom"/>
</dbReference>
<sequence>MQQTQPLVSAAEARRADDRAPQPPEEALEAEDDHLRRPPSLATRLRLRLASSRPSVACASAALASTALAALMLLASRREPLAPRPIPLVRLSNGVELPLLLLGTGATTWMNSSAAAAQVHAALLAGFPGVDTANHYRNQRGVARGIAAARAAGWSGRLWLQTKVEGCGASVDPRSRILSSNCFNGTYEAVLRNLEELGVERVDLTLLHSPPCVAGAAWVQPAPGWPGGCGGNPAADLIYPHRCDCAATEPCAMMREQWRALEAAYAAGLTRAIGVSNYCAACLACLAAGGGMAPHVNQFRLHAGMPGDDPAGLVGATQRYGAVVQAYQPLAHGEGSLLRDATLQQIGRAYGKSAAQVALRWVLQLGKPLVTSSESVRHMKSDLDVVDWELTEEHMKTLTALDTHPDDPTPMCVL</sequence>
<keyword evidence="3" id="KW-0560">Oxidoreductase</keyword>
<dbReference type="Gene3D" id="3.20.20.100">
    <property type="entry name" value="NADP-dependent oxidoreductase domain"/>
    <property type="match status" value="1"/>
</dbReference>
<dbReference type="Pfam" id="PF00248">
    <property type="entry name" value="Aldo_ket_red"/>
    <property type="match status" value="1"/>
</dbReference>
<accession>A0AB34JRM6</accession>
<proteinExistence type="inferred from homology"/>
<evidence type="ECO:0000313" key="6">
    <source>
        <dbReference type="EMBL" id="KAL1524736.1"/>
    </source>
</evidence>
<dbReference type="PROSITE" id="PS00062">
    <property type="entry name" value="ALDOKETO_REDUCTASE_2"/>
    <property type="match status" value="1"/>
</dbReference>
<dbReference type="InterPro" id="IPR036812">
    <property type="entry name" value="NAD(P)_OxRdtase_dom_sf"/>
</dbReference>
<dbReference type="PANTHER" id="PTHR43827:SF3">
    <property type="entry name" value="NADP-DEPENDENT OXIDOREDUCTASE DOMAIN-CONTAINING PROTEIN"/>
    <property type="match status" value="1"/>
</dbReference>